<dbReference type="PANTHER" id="PTHR34606:SF15">
    <property type="entry name" value="BON DOMAIN-CONTAINING PROTEIN"/>
    <property type="match status" value="1"/>
</dbReference>
<reference evidence="3" key="1">
    <citation type="journal article" date="2015" name="Nature">
        <title>Complex archaea that bridge the gap between prokaryotes and eukaryotes.</title>
        <authorList>
            <person name="Spang A."/>
            <person name="Saw J.H."/>
            <person name="Jorgensen S.L."/>
            <person name="Zaremba-Niedzwiedzka K."/>
            <person name="Martijn J."/>
            <person name="Lind A.E."/>
            <person name="van Eijk R."/>
            <person name="Schleper C."/>
            <person name="Guy L."/>
            <person name="Ettema T.J."/>
        </authorList>
    </citation>
    <scope>NUCLEOTIDE SEQUENCE</scope>
</reference>
<dbReference type="PROSITE" id="PS50914">
    <property type="entry name" value="BON"/>
    <property type="match status" value="1"/>
</dbReference>
<dbReference type="Pfam" id="PF04972">
    <property type="entry name" value="BON"/>
    <property type="match status" value="1"/>
</dbReference>
<dbReference type="AlphaFoldDB" id="A0A0F9LG46"/>
<feature type="region of interest" description="Disordered" evidence="1">
    <location>
        <begin position="19"/>
        <end position="74"/>
    </location>
</feature>
<dbReference type="InterPro" id="IPR014004">
    <property type="entry name" value="Transpt-assoc_nodulatn_dom_bac"/>
</dbReference>
<feature type="compositionally biased region" description="Basic and acidic residues" evidence="1">
    <location>
        <begin position="27"/>
        <end position="38"/>
    </location>
</feature>
<dbReference type="SMART" id="SM00749">
    <property type="entry name" value="BON"/>
    <property type="match status" value="1"/>
</dbReference>
<dbReference type="EMBL" id="LAZR01007293">
    <property type="protein sequence ID" value="KKM86186.1"/>
    <property type="molecule type" value="Genomic_DNA"/>
</dbReference>
<dbReference type="InterPro" id="IPR007055">
    <property type="entry name" value="BON_dom"/>
</dbReference>
<comment type="caution">
    <text evidence="3">The sequence shown here is derived from an EMBL/GenBank/DDBJ whole genome shotgun (WGS) entry which is preliminary data.</text>
</comment>
<gene>
    <name evidence="3" type="ORF">LCGC14_1281490</name>
</gene>
<sequence>MSDDHQLDASDIDVSVSGREVTLSGEVDSKQAKRRAEDCCDSVSGVEHVQNNLRVRKSGGENNSQEAAKSKNKS</sequence>
<evidence type="ECO:0000313" key="3">
    <source>
        <dbReference type="EMBL" id="KKM86186.1"/>
    </source>
</evidence>
<protein>
    <recommendedName>
        <fullName evidence="2">BON domain-containing protein</fullName>
    </recommendedName>
</protein>
<feature type="domain" description="BON" evidence="2">
    <location>
        <begin position="1"/>
        <end position="57"/>
    </location>
</feature>
<evidence type="ECO:0000256" key="1">
    <source>
        <dbReference type="SAM" id="MobiDB-lite"/>
    </source>
</evidence>
<name>A0A0F9LG46_9ZZZZ</name>
<dbReference type="Gene3D" id="3.30.1340.30">
    <property type="match status" value="1"/>
</dbReference>
<dbReference type="PANTHER" id="PTHR34606">
    <property type="entry name" value="BON DOMAIN-CONTAINING PROTEIN"/>
    <property type="match status" value="1"/>
</dbReference>
<proteinExistence type="predicted"/>
<evidence type="ECO:0000259" key="2">
    <source>
        <dbReference type="PROSITE" id="PS50914"/>
    </source>
</evidence>
<accession>A0A0F9LG46</accession>
<dbReference type="InterPro" id="IPR051686">
    <property type="entry name" value="Lipoprotein_DolP"/>
</dbReference>
<organism evidence="3">
    <name type="scientific">marine sediment metagenome</name>
    <dbReference type="NCBI Taxonomy" id="412755"/>
    <lineage>
        <taxon>unclassified sequences</taxon>
        <taxon>metagenomes</taxon>
        <taxon>ecological metagenomes</taxon>
    </lineage>
</organism>